<name>A0AAD9R573_ACRCE</name>
<evidence type="ECO:0000313" key="2">
    <source>
        <dbReference type="Proteomes" id="UP001249851"/>
    </source>
</evidence>
<gene>
    <name evidence="1" type="ORF">P5673_000902</name>
</gene>
<comment type="caution">
    <text evidence="1">The sequence shown here is derived from an EMBL/GenBank/DDBJ whole genome shotgun (WGS) entry which is preliminary data.</text>
</comment>
<accession>A0AAD9R573</accession>
<keyword evidence="2" id="KW-1185">Reference proteome</keyword>
<dbReference type="Proteomes" id="UP001249851">
    <property type="component" value="Unassembled WGS sequence"/>
</dbReference>
<reference evidence="1" key="2">
    <citation type="journal article" date="2023" name="Science">
        <title>Genomic signatures of disease resistance in endangered staghorn corals.</title>
        <authorList>
            <person name="Vollmer S.V."/>
            <person name="Selwyn J.D."/>
            <person name="Despard B.A."/>
            <person name="Roesel C.L."/>
        </authorList>
    </citation>
    <scope>NUCLEOTIDE SEQUENCE</scope>
    <source>
        <strain evidence="1">K2</strain>
    </source>
</reference>
<reference evidence="1" key="1">
    <citation type="journal article" date="2023" name="G3 (Bethesda)">
        <title>Whole genome assembly and annotation of the endangered Caribbean coral Acropora cervicornis.</title>
        <authorList>
            <person name="Selwyn J.D."/>
            <person name="Vollmer S.V."/>
        </authorList>
    </citation>
    <scope>NUCLEOTIDE SEQUENCE</scope>
    <source>
        <strain evidence="1">K2</strain>
    </source>
</reference>
<protein>
    <submittedName>
        <fullName evidence="1">Uncharacterized protein</fullName>
    </submittedName>
</protein>
<sequence length="61" mass="7051">MWWKKEQFGMSVMSLKTSMTRMLGHVVCEEAMLDFSARFSIKTICTHGSGKAPHHEIQHTR</sequence>
<proteinExistence type="predicted"/>
<dbReference type="EMBL" id="JARQWQ010000002">
    <property type="protein sequence ID" value="KAK2573264.1"/>
    <property type="molecule type" value="Genomic_DNA"/>
</dbReference>
<dbReference type="AlphaFoldDB" id="A0AAD9R573"/>
<evidence type="ECO:0000313" key="1">
    <source>
        <dbReference type="EMBL" id="KAK2573264.1"/>
    </source>
</evidence>
<organism evidence="1 2">
    <name type="scientific">Acropora cervicornis</name>
    <name type="common">Staghorn coral</name>
    <dbReference type="NCBI Taxonomy" id="6130"/>
    <lineage>
        <taxon>Eukaryota</taxon>
        <taxon>Metazoa</taxon>
        <taxon>Cnidaria</taxon>
        <taxon>Anthozoa</taxon>
        <taxon>Hexacorallia</taxon>
        <taxon>Scleractinia</taxon>
        <taxon>Astrocoeniina</taxon>
        <taxon>Acroporidae</taxon>
        <taxon>Acropora</taxon>
    </lineage>
</organism>